<sequence>MDISVPSRFSCLKIEDEDFRPVANRSTKKKQDKQTKKNDVTVVTTSSKKPSLPKPVKFSITWLAYLLISIFFVRVTPRLMVLQKRNKAKGKQHDKQWEEWKKKDDEFVNDNFEQDLQCAILQSKLDFEHQKKNSVSVIVTTQDKSKKKKTKTMSLDQFLEDGNQGAAKEESDVSQKDEGNFFENVLVSAKQEIKRERVEEKRRERANNIEEVITLAQCQEKLEKEKAKNQLLREELEEAKKEIALVKKRNTTLCSMLSQGEMKDKAAVLLDLERLTTVKEELTEEVTRLHKLLEQERSSTKANVNGVSESHNSKHKDKNKKKKN</sequence>
<accession>A0AAV8X343</accession>
<keyword evidence="6" id="KW-0472">Membrane</keyword>
<feature type="region of interest" description="Disordered" evidence="5">
    <location>
        <begin position="294"/>
        <end position="324"/>
    </location>
</feature>
<evidence type="ECO:0000256" key="4">
    <source>
        <dbReference type="ARBA" id="ARBA00023054"/>
    </source>
</evidence>
<comment type="caution">
    <text evidence="7">The sequence shown here is derived from an EMBL/GenBank/DDBJ whole genome shotgun (WGS) entry which is preliminary data.</text>
</comment>
<evidence type="ECO:0000313" key="7">
    <source>
        <dbReference type="EMBL" id="KAJ8932941.1"/>
    </source>
</evidence>
<feature type="compositionally biased region" description="Basic residues" evidence="5">
    <location>
        <begin position="313"/>
        <end position="324"/>
    </location>
</feature>
<keyword evidence="8" id="KW-1185">Reference proteome</keyword>
<evidence type="ECO:0000313" key="8">
    <source>
        <dbReference type="Proteomes" id="UP001162156"/>
    </source>
</evidence>
<dbReference type="Proteomes" id="UP001162156">
    <property type="component" value="Unassembled WGS sequence"/>
</dbReference>
<dbReference type="GO" id="GO:0005794">
    <property type="term" value="C:Golgi apparatus"/>
    <property type="evidence" value="ECO:0007669"/>
    <property type="project" value="UniProtKB-SubCell"/>
</dbReference>
<protein>
    <recommendedName>
        <fullName evidence="9">G kinase-anchoring protein 1</fullName>
    </recommendedName>
</protein>
<keyword evidence="3" id="KW-0333">Golgi apparatus</keyword>
<feature type="transmembrane region" description="Helical" evidence="6">
    <location>
        <begin position="62"/>
        <end position="81"/>
    </location>
</feature>
<evidence type="ECO:0000256" key="6">
    <source>
        <dbReference type="SAM" id="Phobius"/>
    </source>
</evidence>
<dbReference type="PRINTS" id="PR02083">
    <property type="entry name" value="GKINASEAP1"/>
</dbReference>
<dbReference type="AlphaFoldDB" id="A0AAV8X343"/>
<dbReference type="PANTHER" id="PTHR14899">
    <property type="entry name" value="G KINASE ANCHORING PROTEIN 1"/>
    <property type="match status" value="1"/>
</dbReference>
<evidence type="ECO:0000256" key="2">
    <source>
        <dbReference type="ARBA" id="ARBA00006662"/>
    </source>
</evidence>
<dbReference type="EMBL" id="JANEYF010003945">
    <property type="protein sequence ID" value="KAJ8932941.1"/>
    <property type="molecule type" value="Genomic_DNA"/>
</dbReference>
<dbReference type="PANTHER" id="PTHR14899:SF0">
    <property type="entry name" value="G KINASE-ANCHORING PROTEIN 1"/>
    <property type="match status" value="1"/>
</dbReference>
<dbReference type="GO" id="GO:0007165">
    <property type="term" value="P:signal transduction"/>
    <property type="evidence" value="ECO:0007669"/>
    <property type="project" value="InterPro"/>
</dbReference>
<feature type="compositionally biased region" description="Polar residues" evidence="5">
    <location>
        <begin position="300"/>
        <end position="309"/>
    </location>
</feature>
<keyword evidence="6" id="KW-1133">Transmembrane helix</keyword>
<evidence type="ECO:0000256" key="5">
    <source>
        <dbReference type="SAM" id="MobiDB-lite"/>
    </source>
</evidence>
<evidence type="ECO:0008006" key="9">
    <source>
        <dbReference type="Google" id="ProtNLM"/>
    </source>
</evidence>
<reference evidence="7" key="1">
    <citation type="journal article" date="2023" name="Insect Mol. Biol.">
        <title>Genome sequencing provides insights into the evolution of gene families encoding plant cell wall-degrading enzymes in longhorned beetles.</title>
        <authorList>
            <person name="Shin N.R."/>
            <person name="Okamura Y."/>
            <person name="Kirsch R."/>
            <person name="Pauchet Y."/>
        </authorList>
    </citation>
    <scope>NUCLEOTIDE SEQUENCE</scope>
    <source>
        <strain evidence="7">RBIC_L_NR</strain>
    </source>
</reference>
<evidence type="ECO:0000256" key="1">
    <source>
        <dbReference type="ARBA" id="ARBA00004555"/>
    </source>
</evidence>
<comment type="subcellular location">
    <subcellularLocation>
        <location evidence="1">Golgi apparatus</location>
    </subcellularLocation>
</comment>
<proteinExistence type="inferred from homology"/>
<evidence type="ECO:0000256" key="3">
    <source>
        <dbReference type="ARBA" id="ARBA00023034"/>
    </source>
</evidence>
<feature type="region of interest" description="Disordered" evidence="5">
    <location>
        <begin position="23"/>
        <end position="52"/>
    </location>
</feature>
<dbReference type="InterPro" id="IPR026109">
    <property type="entry name" value="GKAP1"/>
</dbReference>
<gene>
    <name evidence="7" type="ORF">NQ314_014320</name>
</gene>
<name>A0AAV8X343_9CUCU</name>
<comment type="similarity">
    <text evidence="2">Belongs to the GKAP1 family.</text>
</comment>
<organism evidence="7 8">
    <name type="scientific">Rhamnusium bicolor</name>
    <dbReference type="NCBI Taxonomy" id="1586634"/>
    <lineage>
        <taxon>Eukaryota</taxon>
        <taxon>Metazoa</taxon>
        <taxon>Ecdysozoa</taxon>
        <taxon>Arthropoda</taxon>
        <taxon>Hexapoda</taxon>
        <taxon>Insecta</taxon>
        <taxon>Pterygota</taxon>
        <taxon>Neoptera</taxon>
        <taxon>Endopterygota</taxon>
        <taxon>Coleoptera</taxon>
        <taxon>Polyphaga</taxon>
        <taxon>Cucujiformia</taxon>
        <taxon>Chrysomeloidea</taxon>
        <taxon>Cerambycidae</taxon>
        <taxon>Lepturinae</taxon>
        <taxon>Rhagiini</taxon>
        <taxon>Rhamnusium</taxon>
    </lineage>
</organism>
<keyword evidence="4" id="KW-0175">Coiled coil</keyword>
<keyword evidence="6" id="KW-0812">Transmembrane</keyword>